<feature type="binding site" evidence="5">
    <location>
        <position position="142"/>
    </location>
    <ligand>
        <name>(2E)-4-hydroxy-3-methylbut-2-enyl diphosphate</name>
        <dbReference type="ChEBI" id="CHEBI:128753"/>
    </ligand>
</feature>
<name>A0A918HJT8_9ACTN</name>
<reference evidence="6" key="1">
    <citation type="journal article" date="2014" name="Int. J. Syst. Evol. Microbiol.">
        <title>Complete genome sequence of Corynebacterium casei LMG S-19264T (=DSM 44701T), isolated from a smear-ripened cheese.</title>
        <authorList>
            <consortium name="US DOE Joint Genome Institute (JGI-PGF)"/>
            <person name="Walter F."/>
            <person name="Albersmeier A."/>
            <person name="Kalinowski J."/>
            <person name="Ruckert C."/>
        </authorList>
    </citation>
    <scope>NUCLEOTIDE SEQUENCE</scope>
    <source>
        <strain evidence="6">JCM 4125</strain>
    </source>
</reference>
<evidence type="ECO:0000256" key="1">
    <source>
        <dbReference type="ARBA" id="ARBA00022485"/>
    </source>
</evidence>
<feature type="binding site" evidence="5">
    <location>
        <position position="92"/>
    </location>
    <ligand>
        <name>isopentenyl diphosphate</name>
        <dbReference type="ChEBI" id="CHEBI:128769"/>
    </ligand>
</feature>
<feature type="binding site" evidence="5">
    <location>
        <position position="182"/>
    </location>
    <ligand>
        <name>(2E)-4-hydroxy-3-methylbut-2-enyl diphosphate</name>
        <dbReference type="ChEBI" id="CHEBI:128753"/>
    </ligand>
</feature>
<dbReference type="EMBL" id="BMSA01000015">
    <property type="protein sequence ID" value="GGT66198.1"/>
    <property type="molecule type" value="Genomic_DNA"/>
</dbReference>
<dbReference type="GO" id="GO:0019288">
    <property type="term" value="P:isopentenyl diphosphate biosynthetic process, methylerythritol 4-phosphate pathway"/>
    <property type="evidence" value="ECO:0007669"/>
    <property type="project" value="UniProtKB-UniRule"/>
</dbReference>
<feature type="binding site" evidence="5">
    <location>
        <position position="114"/>
    </location>
    <ligand>
        <name>[4Fe-4S] cluster</name>
        <dbReference type="ChEBI" id="CHEBI:49883"/>
    </ligand>
</feature>
<sequence>MKSLDNSGTSEKSAGSRGKTVVLAEPRSFCAGVQRAIDIVEAALERFGPPVYVRKQIVHNEHVVRDLESRGAHFVDSEEEVPVGALCVFSAHGVSPAVRRGAADRELQVIDATCPLVSKVHQESRRFAEDRRTILLIGHAEHEEVEGTYGEAPERTLVVSTVEEVRALDLPRDAPVAYLTQTTLALDETKEIIEAMEERFDDLRGPGSDDICYASQNRQNAVKAVAARTGLVLVVGSTNSSNSVRMVEVARDAGTPAHLLPSPDDLDESWLTGVDSVGVSAGASAPGTLVDALLRRLADLGYATVEVERTATEDIVFGLPSALKGTA</sequence>
<feature type="binding site" evidence="5">
    <location>
        <position position="242"/>
    </location>
    <ligand>
        <name>isopentenyl diphosphate</name>
        <dbReference type="ChEBI" id="CHEBI:128769"/>
    </ligand>
</feature>
<feature type="binding site" evidence="5">
    <location>
        <position position="284"/>
    </location>
    <ligand>
        <name>dimethylallyl diphosphate</name>
        <dbReference type="ChEBI" id="CHEBI:57623"/>
    </ligand>
</feature>
<feature type="binding site" evidence="5">
    <location>
        <position position="142"/>
    </location>
    <ligand>
        <name>isopentenyl diphosphate</name>
        <dbReference type="ChEBI" id="CHEBI:128769"/>
    </ligand>
</feature>
<feature type="binding site" evidence="5">
    <location>
        <position position="284"/>
    </location>
    <ligand>
        <name>isopentenyl diphosphate</name>
        <dbReference type="ChEBI" id="CHEBI:128769"/>
    </ligand>
</feature>
<organism evidence="6 7">
    <name type="scientific">Streptomyces phaeofaciens</name>
    <dbReference type="NCBI Taxonomy" id="68254"/>
    <lineage>
        <taxon>Bacteria</taxon>
        <taxon>Bacillati</taxon>
        <taxon>Actinomycetota</taxon>
        <taxon>Actinomycetes</taxon>
        <taxon>Kitasatosporales</taxon>
        <taxon>Streptomycetaceae</taxon>
        <taxon>Streptomyces</taxon>
    </lineage>
</organism>
<feature type="binding site" evidence="5">
    <location>
        <position position="240"/>
    </location>
    <ligand>
        <name>dimethylallyl diphosphate</name>
        <dbReference type="ChEBI" id="CHEBI:57623"/>
    </ligand>
</feature>
<comment type="pathway">
    <text evidence="5">Isoprenoid biosynthesis; isopentenyl diphosphate biosynthesis via DXP pathway; isopentenyl diphosphate from 1-deoxy-D-xylulose 5-phosphate: step 6/6.</text>
</comment>
<keyword evidence="3 5" id="KW-0408">Iron</keyword>
<dbReference type="Gene3D" id="3.40.1010.20">
    <property type="entry name" value="4-hydroxy-3-methylbut-2-enyl diphosphate reductase, catalytic domain"/>
    <property type="match status" value="2"/>
</dbReference>
<keyword evidence="4 5" id="KW-0411">Iron-sulfur</keyword>
<protein>
    <recommendedName>
        <fullName evidence="5">4-hydroxy-3-methylbut-2-enyl diphosphate reductase</fullName>
        <shortName evidence="5">HMBPP reductase</shortName>
        <ecNumber evidence="5">1.17.7.4</ecNumber>
    </recommendedName>
</protein>
<reference evidence="6" key="2">
    <citation type="submission" date="2020-09" db="EMBL/GenBank/DDBJ databases">
        <authorList>
            <person name="Sun Q."/>
            <person name="Ohkuma M."/>
        </authorList>
    </citation>
    <scope>NUCLEOTIDE SEQUENCE</scope>
    <source>
        <strain evidence="6">JCM 4125</strain>
    </source>
</reference>
<dbReference type="GO" id="GO:0051539">
    <property type="term" value="F:4 iron, 4 sulfur cluster binding"/>
    <property type="evidence" value="ECO:0007669"/>
    <property type="project" value="UniProtKB-UniRule"/>
</dbReference>
<feature type="binding site" evidence="5">
    <location>
        <position position="242"/>
    </location>
    <ligand>
        <name>(2E)-4-hydroxy-3-methylbut-2-enyl diphosphate</name>
        <dbReference type="ChEBI" id="CHEBI:128753"/>
    </ligand>
</feature>
<evidence type="ECO:0000313" key="7">
    <source>
        <dbReference type="Proteomes" id="UP000646776"/>
    </source>
</evidence>
<comment type="pathway">
    <text evidence="5">Isoprenoid biosynthesis; dimethylallyl diphosphate biosynthesis; dimethylallyl diphosphate from (2E)-4-hydroxy-3-methylbutenyl diphosphate: step 1/1.</text>
</comment>
<keyword evidence="2 5" id="KW-0479">Metal-binding</keyword>
<feature type="binding site" evidence="5">
    <location>
        <position position="212"/>
    </location>
    <ligand>
        <name>[4Fe-4S] cluster</name>
        <dbReference type="ChEBI" id="CHEBI:49883"/>
    </ligand>
</feature>
<evidence type="ECO:0000256" key="2">
    <source>
        <dbReference type="ARBA" id="ARBA00022723"/>
    </source>
</evidence>
<feature type="binding site" evidence="5">
    <location>
        <position position="241"/>
    </location>
    <ligand>
        <name>(2E)-4-hydroxy-3-methylbut-2-enyl diphosphate</name>
        <dbReference type="ChEBI" id="CHEBI:128753"/>
    </ligand>
</feature>
<dbReference type="PANTHER" id="PTHR30426:SF0">
    <property type="entry name" value="4-HYDROXY-3-METHYLBUT-2-ENYL DIPHOSPHATE REDUCTASE"/>
    <property type="match status" value="1"/>
</dbReference>
<feature type="binding site" evidence="5">
    <location>
        <position position="242"/>
    </location>
    <ligand>
        <name>dimethylallyl diphosphate</name>
        <dbReference type="ChEBI" id="CHEBI:57623"/>
    </ligand>
</feature>
<dbReference type="GO" id="GO:0016114">
    <property type="term" value="P:terpenoid biosynthetic process"/>
    <property type="evidence" value="ECO:0007669"/>
    <property type="project" value="UniProtKB-UniRule"/>
</dbReference>
<evidence type="ECO:0000256" key="3">
    <source>
        <dbReference type="ARBA" id="ARBA00023004"/>
    </source>
</evidence>
<dbReference type="EC" id="1.17.7.4" evidence="5"/>
<feature type="binding site" evidence="5">
    <location>
        <position position="59"/>
    </location>
    <ligand>
        <name>dimethylallyl diphosphate</name>
        <dbReference type="ChEBI" id="CHEBI:57623"/>
    </ligand>
</feature>
<feature type="active site" description="Proton donor" evidence="5">
    <location>
        <position position="144"/>
    </location>
</feature>
<dbReference type="PANTHER" id="PTHR30426">
    <property type="entry name" value="4-HYDROXY-3-METHYLBUT-2-ENYL DIPHOSPHATE REDUCTASE"/>
    <property type="match status" value="1"/>
</dbReference>
<feature type="binding site" evidence="5">
    <location>
        <position position="59"/>
    </location>
    <ligand>
        <name>(2E)-4-hydroxy-3-methylbut-2-enyl diphosphate</name>
        <dbReference type="ChEBI" id="CHEBI:128753"/>
    </ligand>
</feature>
<dbReference type="Pfam" id="PF02401">
    <property type="entry name" value="LYTB"/>
    <property type="match status" value="1"/>
</dbReference>
<keyword evidence="5" id="KW-0414">Isoprene biosynthesis</keyword>
<evidence type="ECO:0000256" key="5">
    <source>
        <dbReference type="HAMAP-Rule" id="MF_00191"/>
    </source>
</evidence>
<feature type="binding site" evidence="5">
    <location>
        <position position="241"/>
    </location>
    <ligand>
        <name>isopentenyl diphosphate</name>
        <dbReference type="ChEBI" id="CHEBI:128769"/>
    </ligand>
</feature>
<comment type="function">
    <text evidence="5">Catalyzes the conversion of 1-hydroxy-2-methyl-2-(E)-butenyl 4-diphosphate (HMBPP) into a mixture of isopentenyl diphosphate (IPP) and dimethylallyl diphosphate (DMAPP). Acts in the terminal step of the DOXP/MEP pathway for isoprenoid precursor biosynthesis.</text>
</comment>
<keyword evidence="5" id="KW-0560">Oxidoreductase</keyword>
<dbReference type="GO" id="GO:0046872">
    <property type="term" value="F:metal ion binding"/>
    <property type="evidence" value="ECO:0007669"/>
    <property type="project" value="UniProtKB-KW"/>
</dbReference>
<comment type="similarity">
    <text evidence="5">Belongs to the IspH family.</text>
</comment>
<dbReference type="GO" id="GO:0051745">
    <property type="term" value="F:4-hydroxy-3-methylbut-2-enyl diphosphate reductase activity"/>
    <property type="evidence" value="ECO:0007669"/>
    <property type="project" value="UniProtKB-UniRule"/>
</dbReference>
<keyword evidence="7" id="KW-1185">Reference proteome</keyword>
<feature type="binding site" evidence="5">
    <location>
        <position position="142"/>
    </location>
    <ligand>
        <name>dimethylallyl diphosphate</name>
        <dbReference type="ChEBI" id="CHEBI:57623"/>
    </ligand>
</feature>
<dbReference type="HAMAP" id="MF_00191">
    <property type="entry name" value="IspH"/>
    <property type="match status" value="1"/>
</dbReference>
<feature type="binding site" evidence="5">
    <location>
        <position position="59"/>
    </location>
    <ligand>
        <name>isopentenyl diphosphate</name>
        <dbReference type="ChEBI" id="CHEBI:128769"/>
    </ligand>
</feature>
<feature type="binding site" evidence="5">
    <location>
        <position position="284"/>
    </location>
    <ligand>
        <name>(2E)-4-hydroxy-3-methylbut-2-enyl diphosphate</name>
        <dbReference type="ChEBI" id="CHEBI:128753"/>
    </ligand>
</feature>
<proteinExistence type="inferred from homology"/>
<keyword evidence="1 5" id="KW-0004">4Fe-4S</keyword>
<dbReference type="Proteomes" id="UP000646776">
    <property type="component" value="Unassembled WGS sequence"/>
</dbReference>
<evidence type="ECO:0000256" key="4">
    <source>
        <dbReference type="ARBA" id="ARBA00023014"/>
    </source>
</evidence>
<feature type="binding site" evidence="5">
    <location>
        <position position="30"/>
    </location>
    <ligand>
        <name>[4Fe-4S] cluster</name>
        <dbReference type="ChEBI" id="CHEBI:49883"/>
    </ligand>
</feature>
<dbReference type="InterPro" id="IPR003451">
    <property type="entry name" value="LytB/IspH"/>
</dbReference>
<comment type="catalytic activity">
    <reaction evidence="5">
        <text>dimethylallyl diphosphate + 2 oxidized [2Fe-2S]-[ferredoxin] + H2O = (2E)-4-hydroxy-3-methylbut-2-enyl diphosphate + 2 reduced [2Fe-2S]-[ferredoxin] + 2 H(+)</text>
        <dbReference type="Rhea" id="RHEA:24825"/>
        <dbReference type="Rhea" id="RHEA-COMP:10000"/>
        <dbReference type="Rhea" id="RHEA-COMP:10001"/>
        <dbReference type="ChEBI" id="CHEBI:15377"/>
        <dbReference type="ChEBI" id="CHEBI:15378"/>
        <dbReference type="ChEBI" id="CHEBI:33737"/>
        <dbReference type="ChEBI" id="CHEBI:33738"/>
        <dbReference type="ChEBI" id="CHEBI:57623"/>
        <dbReference type="ChEBI" id="CHEBI:128753"/>
        <dbReference type="EC" id="1.17.7.4"/>
    </reaction>
</comment>
<comment type="caution">
    <text evidence="6">The sequence shown here is derived from an EMBL/GenBank/DDBJ whole genome shotgun (WGS) entry which is preliminary data.</text>
</comment>
<accession>A0A918HJT8</accession>
<feature type="binding site" evidence="5">
    <location>
        <position position="92"/>
    </location>
    <ligand>
        <name>dimethylallyl diphosphate</name>
        <dbReference type="ChEBI" id="CHEBI:57623"/>
    </ligand>
</feature>
<gene>
    <name evidence="5 6" type="primary">ispH</name>
    <name evidence="6" type="ORF">GCM10010226_49970</name>
</gene>
<comment type="catalytic activity">
    <reaction evidence="5">
        <text>isopentenyl diphosphate + 2 oxidized [2Fe-2S]-[ferredoxin] + H2O = (2E)-4-hydroxy-3-methylbut-2-enyl diphosphate + 2 reduced [2Fe-2S]-[ferredoxin] + 2 H(+)</text>
        <dbReference type="Rhea" id="RHEA:24488"/>
        <dbReference type="Rhea" id="RHEA-COMP:10000"/>
        <dbReference type="Rhea" id="RHEA-COMP:10001"/>
        <dbReference type="ChEBI" id="CHEBI:15377"/>
        <dbReference type="ChEBI" id="CHEBI:15378"/>
        <dbReference type="ChEBI" id="CHEBI:33737"/>
        <dbReference type="ChEBI" id="CHEBI:33738"/>
        <dbReference type="ChEBI" id="CHEBI:128753"/>
        <dbReference type="ChEBI" id="CHEBI:128769"/>
        <dbReference type="EC" id="1.17.7.4"/>
    </reaction>
</comment>
<feature type="binding site" evidence="5">
    <location>
        <position position="240"/>
    </location>
    <ligand>
        <name>isopentenyl diphosphate</name>
        <dbReference type="ChEBI" id="CHEBI:128769"/>
    </ligand>
</feature>
<feature type="binding site" evidence="5">
    <location>
        <position position="240"/>
    </location>
    <ligand>
        <name>(2E)-4-hydroxy-3-methylbut-2-enyl diphosphate</name>
        <dbReference type="ChEBI" id="CHEBI:128753"/>
    </ligand>
</feature>
<comment type="cofactor">
    <cofactor evidence="5">
        <name>[4Fe-4S] cluster</name>
        <dbReference type="ChEBI" id="CHEBI:49883"/>
    </cofactor>
    <text evidence="5">Binds 1 [4Fe-4S] cluster per subunit.</text>
</comment>
<dbReference type="AlphaFoldDB" id="A0A918HJT8"/>
<dbReference type="GO" id="GO:0050992">
    <property type="term" value="P:dimethylallyl diphosphate biosynthetic process"/>
    <property type="evidence" value="ECO:0007669"/>
    <property type="project" value="UniProtKB-UniRule"/>
</dbReference>
<feature type="binding site" evidence="5">
    <location>
        <position position="92"/>
    </location>
    <ligand>
        <name>(2E)-4-hydroxy-3-methylbut-2-enyl diphosphate</name>
        <dbReference type="ChEBI" id="CHEBI:128753"/>
    </ligand>
</feature>
<feature type="binding site" evidence="5">
    <location>
        <position position="241"/>
    </location>
    <ligand>
        <name>dimethylallyl diphosphate</name>
        <dbReference type="ChEBI" id="CHEBI:57623"/>
    </ligand>
</feature>
<dbReference type="CDD" id="cd13944">
    <property type="entry name" value="lytB_ispH"/>
    <property type="match status" value="1"/>
</dbReference>
<dbReference type="Gene3D" id="3.40.50.11270">
    <property type="match status" value="1"/>
</dbReference>
<evidence type="ECO:0000313" key="6">
    <source>
        <dbReference type="EMBL" id="GGT66198.1"/>
    </source>
</evidence>
<dbReference type="NCBIfam" id="TIGR00216">
    <property type="entry name" value="ispH_lytB"/>
    <property type="match status" value="1"/>
</dbReference>